<dbReference type="AlphaFoldDB" id="A0A015YG14"/>
<dbReference type="Proteomes" id="UP000022272">
    <property type="component" value="Unassembled WGS sequence"/>
</dbReference>
<dbReference type="EMBL" id="JGDM01000082">
    <property type="protein sequence ID" value="EXZ43153.1"/>
    <property type="molecule type" value="Genomic_DNA"/>
</dbReference>
<dbReference type="PATRIC" id="fig|1339280.3.peg.3673"/>
<organism evidence="1 2">
    <name type="scientific">Bacteroides fragilis str. 2-F-2 #4</name>
    <dbReference type="NCBI Taxonomy" id="1339280"/>
    <lineage>
        <taxon>Bacteria</taxon>
        <taxon>Pseudomonadati</taxon>
        <taxon>Bacteroidota</taxon>
        <taxon>Bacteroidia</taxon>
        <taxon>Bacteroidales</taxon>
        <taxon>Bacteroidaceae</taxon>
        <taxon>Bacteroides</taxon>
    </lineage>
</organism>
<evidence type="ECO:0000313" key="1">
    <source>
        <dbReference type="EMBL" id="EXZ43153.1"/>
    </source>
</evidence>
<comment type="caution">
    <text evidence="1">The sequence shown here is derived from an EMBL/GenBank/DDBJ whole genome shotgun (WGS) entry which is preliminary data.</text>
</comment>
<accession>A0A015YG14</accession>
<name>A0A015YG14_BACFG</name>
<proteinExistence type="predicted"/>
<evidence type="ECO:0000313" key="2">
    <source>
        <dbReference type="Proteomes" id="UP000022272"/>
    </source>
</evidence>
<sequence length="269" mass="29614">MDFLRPVLSILPSIVGIIGDLFGANDYDYLKFSLRLPNSNSSDDDNIYFIKEGDDIIICNSTKDTIQVSFPAENGTKAVSYAVKNCYQWPVTGPVVSHAKANVDRFEITRGGNLRPISENALGSAAVISVSGKIDKHNTNPQDLGGDIYVKVSGTDLIVLTKEIYTLESLPLVLISGEGNEPARKYQNIHKGSLVPVPTQIEEGQNEITLPGALASFIYSNCVRVEVSVSCTYNPKSEILLNKEKAVGIRPMEEKDWEFLKKGRCLNDW</sequence>
<dbReference type="RefSeq" id="WP_025814581.1">
    <property type="nucleotide sequence ID" value="NZ_JGDM01000082.1"/>
</dbReference>
<reference evidence="1 2" key="1">
    <citation type="submission" date="2014-02" db="EMBL/GenBank/DDBJ databases">
        <authorList>
            <person name="Sears C."/>
            <person name="Carroll K."/>
            <person name="Sack B.R."/>
            <person name="Qadri F."/>
            <person name="Myers L.L."/>
            <person name="Chung G.-T."/>
            <person name="Escheverria P."/>
            <person name="Fraser C.M."/>
            <person name="Sadzewicz L."/>
            <person name="Shefchek K.A."/>
            <person name="Tallon L."/>
            <person name="Das S.P."/>
            <person name="Daugherty S."/>
            <person name="Mongodin E.F."/>
        </authorList>
    </citation>
    <scope>NUCLEOTIDE SEQUENCE [LARGE SCALE GENOMIC DNA]</scope>
    <source>
        <strain evidence="1 2">2-F-2 #4</strain>
    </source>
</reference>
<protein>
    <submittedName>
        <fullName evidence="1">Uncharacterized protein</fullName>
    </submittedName>
</protein>
<gene>
    <name evidence="1" type="ORF">M076_3834</name>
</gene>